<dbReference type="InterPro" id="IPR018976">
    <property type="entry name" value="Imelysin-like"/>
</dbReference>
<keyword evidence="2 3" id="KW-0732">Signal</keyword>
<feature type="chain" id="PRO_5045447412" description="Imelysin-like domain-containing protein" evidence="3">
    <location>
        <begin position="21"/>
        <end position="380"/>
    </location>
</feature>
<dbReference type="Proteomes" id="UP001210231">
    <property type="component" value="Unassembled WGS sequence"/>
</dbReference>
<comment type="subcellular location">
    <subcellularLocation>
        <location evidence="1">Cell envelope</location>
    </subcellularLocation>
</comment>
<dbReference type="InterPro" id="IPR034982">
    <property type="entry name" value="Imelysin-like_IrpA"/>
</dbReference>
<comment type="caution">
    <text evidence="5">The sequence shown here is derived from an EMBL/GenBank/DDBJ whole genome shotgun (WGS) entry which is preliminary data.</text>
</comment>
<feature type="signal peptide" evidence="3">
    <location>
        <begin position="1"/>
        <end position="20"/>
    </location>
</feature>
<dbReference type="EMBL" id="JAQGEF010000024">
    <property type="protein sequence ID" value="MDA3616192.1"/>
    <property type="molecule type" value="Genomic_DNA"/>
</dbReference>
<organism evidence="5 6">
    <name type="scientific">Polluticaenibacter yanchengensis</name>
    <dbReference type="NCBI Taxonomy" id="3014562"/>
    <lineage>
        <taxon>Bacteria</taxon>
        <taxon>Pseudomonadati</taxon>
        <taxon>Bacteroidota</taxon>
        <taxon>Chitinophagia</taxon>
        <taxon>Chitinophagales</taxon>
        <taxon>Chitinophagaceae</taxon>
        <taxon>Polluticaenibacter</taxon>
    </lineage>
</organism>
<proteinExistence type="predicted"/>
<protein>
    <recommendedName>
        <fullName evidence="4">Imelysin-like domain-containing protein</fullName>
    </recommendedName>
</protein>
<evidence type="ECO:0000259" key="4">
    <source>
        <dbReference type="Pfam" id="PF09375"/>
    </source>
</evidence>
<feature type="domain" description="Imelysin-like" evidence="4">
    <location>
        <begin position="51"/>
        <end position="359"/>
    </location>
</feature>
<name>A0ABT4UMW6_9BACT</name>
<gene>
    <name evidence="5" type="ORF">O3P16_15350</name>
</gene>
<dbReference type="Gene3D" id="1.20.1420.20">
    <property type="entry name" value="M75 peptidase, HXXE motif"/>
    <property type="match status" value="1"/>
</dbReference>
<accession>A0ABT4UMW6</accession>
<evidence type="ECO:0000313" key="5">
    <source>
        <dbReference type="EMBL" id="MDA3616192.1"/>
    </source>
</evidence>
<evidence type="ECO:0000313" key="6">
    <source>
        <dbReference type="Proteomes" id="UP001210231"/>
    </source>
</evidence>
<dbReference type="RefSeq" id="WP_407032522.1">
    <property type="nucleotide sequence ID" value="NZ_JAQGEF010000024.1"/>
</dbReference>
<dbReference type="Pfam" id="PF09375">
    <property type="entry name" value="Peptidase_M75"/>
    <property type="match status" value="1"/>
</dbReference>
<dbReference type="CDD" id="cd14658">
    <property type="entry name" value="Imelysin-like_IrpA"/>
    <property type="match status" value="1"/>
</dbReference>
<sequence>MKRNLLKFATICLASSLALTSCDKDNDNDVDINTLKSEVLENTAKNVIEFSYSEMLAKVNTFKTSIADLVASPTDAKLTTARNNWKEVRAVWEKTEAWLFGAVATEDIDPRIDTWPVDFNEIDQLLASSTVLDAAYFTRLDQALESSDEDIVDAANAMRGFHPIEYILWGEDGTKTAAKLATETRAKQYLVALVDNLQNLTKEVYESWSNGYSNQVAKAGNGSTEFATQKGAFIEIVEAMAGICGEVGEGKMGEPFNNQDPALEESPFSKNSMADFTNNIEGIMNIYQGKFGSRDGKGLEDFVQYYNKSLDLEIKAKHTAAINALKAITNPFGTALLASNSQSTLVQNAINRINELAEVLNDGTDGNGKDLKDFILQYSN</sequence>
<dbReference type="InterPro" id="IPR038352">
    <property type="entry name" value="Imelysin_sf"/>
</dbReference>
<evidence type="ECO:0000256" key="1">
    <source>
        <dbReference type="ARBA" id="ARBA00004196"/>
    </source>
</evidence>
<evidence type="ECO:0000256" key="2">
    <source>
        <dbReference type="ARBA" id="ARBA00022729"/>
    </source>
</evidence>
<keyword evidence="6" id="KW-1185">Reference proteome</keyword>
<evidence type="ECO:0000256" key="3">
    <source>
        <dbReference type="SAM" id="SignalP"/>
    </source>
</evidence>
<reference evidence="5 6" key="1">
    <citation type="submission" date="2022-12" db="EMBL/GenBank/DDBJ databases">
        <title>Chitinophagaceae gen. sp. nov., a new member of the family Chitinophagaceae, isolated from soil in a chemical factory.</title>
        <authorList>
            <person name="Ke Z."/>
        </authorList>
    </citation>
    <scope>NUCLEOTIDE SEQUENCE [LARGE SCALE GENOMIC DNA]</scope>
    <source>
        <strain evidence="5 6">LY-5</strain>
    </source>
</reference>
<dbReference type="PROSITE" id="PS51257">
    <property type="entry name" value="PROKAR_LIPOPROTEIN"/>
    <property type="match status" value="1"/>
</dbReference>